<dbReference type="GeneID" id="7332258"/>
<dbReference type="GO" id="GO:0005975">
    <property type="term" value="P:carbohydrate metabolic process"/>
    <property type="evidence" value="ECO:0007669"/>
    <property type="project" value="InterPro"/>
</dbReference>
<dbReference type="SMR" id="A0A0H3C749"/>
<dbReference type="GO" id="GO:0000224">
    <property type="term" value="F:peptide-N4-(N-acetyl-beta-glucosaminyl)asparagine amidase activity"/>
    <property type="evidence" value="ECO:0007669"/>
    <property type="project" value="TreeGrafter"/>
</dbReference>
<name>A0A0H3C749_CAUVN</name>
<dbReference type="InterPro" id="IPR041371">
    <property type="entry name" value="GH92_N"/>
</dbReference>
<dbReference type="PANTHER" id="PTHR12143:SF43">
    <property type="entry name" value="PUTATIVE-RELATED"/>
    <property type="match status" value="1"/>
</dbReference>
<dbReference type="Gene3D" id="2.70.98.10">
    <property type="match status" value="1"/>
</dbReference>
<accession>A0A0H3C749</accession>
<feature type="signal peptide" evidence="1">
    <location>
        <begin position="1"/>
        <end position="29"/>
    </location>
</feature>
<feature type="domain" description="Glycosyl hydrolase family 92 N-terminal" evidence="3">
    <location>
        <begin position="39"/>
        <end position="300"/>
    </location>
</feature>
<feature type="domain" description="Glycosyl hydrolase family 92" evidence="2">
    <location>
        <begin position="306"/>
        <end position="753"/>
    </location>
</feature>
<dbReference type="InterPro" id="IPR050883">
    <property type="entry name" value="PNGase"/>
</dbReference>
<dbReference type="PhylomeDB" id="A0A0H3C749"/>
<dbReference type="RefSeq" id="WP_010918421.1">
    <property type="nucleotide sequence ID" value="NC_011916.1"/>
</dbReference>
<dbReference type="Gene3D" id="1.20.1050.60">
    <property type="entry name" value="alpha-1,2-mannosidase"/>
    <property type="match status" value="1"/>
</dbReference>
<dbReference type="AlphaFoldDB" id="A0A0H3C749"/>
<dbReference type="KEGG" id="ccs:CCNA_00567"/>
<dbReference type="GO" id="GO:0006516">
    <property type="term" value="P:glycoprotein catabolic process"/>
    <property type="evidence" value="ECO:0007669"/>
    <property type="project" value="TreeGrafter"/>
</dbReference>
<protein>
    <submittedName>
        <fullName evidence="4">Alpha-1,2-mannosidase</fullName>
    </submittedName>
</protein>
<dbReference type="InterPro" id="IPR005887">
    <property type="entry name" value="GH92_a_mannosidase_put"/>
</dbReference>
<organism evidence="4 5">
    <name type="scientific">Caulobacter vibrioides (strain NA1000 / CB15N)</name>
    <name type="common">Caulobacter crescentus</name>
    <dbReference type="NCBI Taxonomy" id="565050"/>
    <lineage>
        <taxon>Bacteria</taxon>
        <taxon>Pseudomonadati</taxon>
        <taxon>Pseudomonadota</taxon>
        <taxon>Alphaproteobacteria</taxon>
        <taxon>Caulobacterales</taxon>
        <taxon>Caulobacteraceae</taxon>
        <taxon>Caulobacter</taxon>
    </lineage>
</organism>
<dbReference type="GO" id="GO:0005829">
    <property type="term" value="C:cytosol"/>
    <property type="evidence" value="ECO:0007669"/>
    <property type="project" value="TreeGrafter"/>
</dbReference>
<dbReference type="NCBIfam" id="TIGR01180">
    <property type="entry name" value="aman2_put"/>
    <property type="match status" value="1"/>
</dbReference>
<dbReference type="OrthoDB" id="9804511at2"/>
<dbReference type="InterPro" id="IPR014718">
    <property type="entry name" value="GH-type_carb-bd"/>
</dbReference>
<dbReference type="Pfam" id="PF07971">
    <property type="entry name" value="Glyco_hydro_92"/>
    <property type="match status" value="1"/>
</dbReference>
<dbReference type="InterPro" id="IPR008928">
    <property type="entry name" value="6-hairpin_glycosidase_sf"/>
</dbReference>
<dbReference type="SUPFAM" id="SSF48208">
    <property type="entry name" value="Six-hairpin glycosidases"/>
    <property type="match status" value="1"/>
</dbReference>
<evidence type="ECO:0000313" key="4">
    <source>
        <dbReference type="EMBL" id="ACL94032.1"/>
    </source>
</evidence>
<keyword evidence="1" id="KW-0732">Signal</keyword>
<dbReference type="Gene3D" id="3.30.2080.10">
    <property type="entry name" value="GH92 mannosidase domain"/>
    <property type="match status" value="1"/>
</dbReference>
<dbReference type="RefSeq" id="YP_002515940.1">
    <property type="nucleotide sequence ID" value="NC_011916.1"/>
</dbReference>
<dbReference type="Proteomes" id="UP000001364">
    <property type="component" value="Chromosome"/>
</dbReference>
<dbReference type="InterPro" id="IPR012939">
    <property type="entry name" value="Glyco_hydro_92"/>
</dbReference>
<dbReference type="HOGENOM" id="CLU_003690_4_2_5"/>
<feature type="chain" id="PRO_5002605752" evidence="1">
    <location>
        <begin position="30"/>
        <end position="770"/>
    </location>
</feature>
<keyword evidence="5" id="KW-1185">Reference proteome</keyword>
<dbReference type="Pfam" id="PF17678">
    <property type="entry name" value="Glyco_hydro_92N"/>
    <property type="match status" value="1"/>
</dbReference>
<dbReference type="Gene3D" id="1.20.1610.10">
    <property type="entry name" value="alpha-1,2-mannosidases domains"/>
    <property type="match status" value="1"/>
</dbReference>
<evidence type="ECO:0000313" key="5">
    <source>
        <dbReference type="Proteomes" id="UP000001364"/>
    </source>
</evidence>
<dbReference type="EMBL" id="CP001340">
    <property type="protein sequence ID" value="ACL94032.1"/>
    <property type="molecule type" value="Genomic_DNA"/>
</dbReference>
<evidence type="ECO:0000259" key="3">
    <source>
        <dbReference type="Pfam" id="PF17678"/>
    </source>
</evidence>
<sequence>MPDKRLCWSKRSLALALTLAIGCGQAAWAQPATDLLAKVDPFVGVDGGGVTGGNTVPGAGAPFGFVSLSPDTTNADTNGYDSRSPIMGFSYTHVSGTGGSGKYGNFRVTPTVGPLRVNHLHFGKTDERASPGYYTVGLGNTDAERIKVELTATRRVGLQRLTYPASAESHLIFDVSSVIAMRGRGQRVRLAKVELIDDHTLAGEVTVEGGWNPTPYTLYFHAVTDRPAKAFGAWKAGQGWMETKPGPGRSEGGVQVKSAANRLGLMIEYDTEREFSNRLGAYLTFDTTANRQVQMKLAVSFISADKARANLDEEAPGWDFDATRRTTEAQWSDALSKIRVEGGREEQQRIFYSALYRSHTMPHDLTGENVWWTSDEPHYEDFYTLWDTFRTLHPLLTIIQPQRQRDMIRSLLDTYKHTGWMPDSRIAGANGMTQGGSNGDILIADAVSKKLGGFDVNLAYEAILKNGEVDSDKPFMQGRVLKDYLKLGYVPFTETRSASRTLEYAYNDFAIAVVAKSLGKTEDAKRYLARSGNWKNLWDDAIGCVRPRYPNGEWVENYSCTYDYPDRSGPWWDAVFYEGNSLQYSSFVPQDVAGLMANTGGPDGFVKWLDHLFDGHYSQSNEPDLLAPYLYIHAGRPDRTHEIVRGLMAKHYRLSRTGLPGNDDAGAMSSWYVWNAMGLYPNAGQPFYYLSAPIFARSQISLEGGKTFVVSAPNTSDENRYIVGAKLNGKPLERAWISHDELARGGVLELTLAPAPGAWGKSLPKPPQGL</sequence>
<reference evidence="4 5" key="1">
    <citation type="journal article" date="2010" name="J. Bacteriol.">
        <title>The genetic basis of laboratory adaptation in Caulobacter crescentus.</title>
        <authorList>
            <person name="Marks M.E."/>
            <person name="Castro-Rojas C.M."/>
            <person name="Teiling C."/>
            <person name="Du L."/>
            <person name="Kapatral V."/>
            <person name="Walunas T.L."/>
            <person name="Crosson S."/>
        </authorList>
    </citation>
    <scope>NUCLEOTIDE SEQUENCE [LARGE SCALE GENOMIC DNA]</scope>
    <source>
        <strain evidence="5">NA1000 / CB15N</strain>
    </source>
</reference>
<gene>
    <name evidence="4" type="ordered locus">CCNA_00567</name>
</gene>
<dbReference type="GO" id="GO:0030246">
    <property type="term" value="F:carbohydrate binding"/>
    <property type="evidence" value="ECO:0007669"/>
    <property type="project" value="InterPro"/>
</dbReference>
<dbReference type="FunFam" id="3.30.2080.10:FF:000001">
    <property type="entry name" value="Alpha-1,2-mannosidase subfamily"/>
    <property type="match status" value="1"/>
</dbReference>
<evidence type="ECO:0000259" key="2">
    <source>
        <dbReference type="Pfam" id="PF07971"/>
    </source>
</evidence>
<dbReference type="PATRIC" id="fig|565050.3.peg.560"/>
<proteinExistence type="predicted"/>
<dbReference type="PANTHER" id="PTHR12143">
    <property type="entry name" value="PEPTIDE N-GLYCANASE PNGASE -RELATED"/>
    <property type="match status" value="1"/>
</dbReference>
<evidence type="ECO:0000256" key="1">
    <source>
        <dbReference type="SAM" id="SignalP"/>
    </source>
</evidence>
<dbReference type="PROSITE" id="PS51257">
    <property type="entry name" value="PROKAR_LIPOPROTEIN"/>
    <property type="match status" value="1"/>
</dbReference>